<feature type="transmembrane region" description="Helical" evidence="1">
    <location>
        <begin position="40"/>
        <end position="68"/>
    </location>
</feature>
<evidence type="ECO:0000313" key="2">
    <source>
        <dbReference type="EMBL" id="PSL46996.1"/>
    </source>
</evidence>
<evidence type="ECO:0000256" key="1">
    <source>
        <dbReference type="SAM" id="Phobius"/>
    </source>
</evidence>
<sequence>MNVEIDLSIVIFLSLVAWGLITFVYRRRAEDEPYFVLKHVVYFVLSLLSVTLDGLVLPVGYAVVAVRLWVMQPANRSGKWLVANTGLVIIWLLPIFWEMLKHFLFEFTPIFDMVML</sequence>
<keyword evidence="1" id="KW-1133">Transmembrane helix</keyword>
<feature type="transmembrane region" description="Helical" evidence="1">
    <location>
        <begin position="80"/>
        <end position="97"/>
    </location>
</feature>
<comment type="caution">
    <text evidence="2">The sequence shown here is derived from an EMBL/GenBank/DDBJ whole genome shotgun (WGS) entry which is preliminary data.</text>
</comment>
<accession>A0A2P8HLB2</accession>
<name>A0A2P8HLB2_9BACI</name>
<proteinExistence type="predicted"/>
<feature type="transmembrane region" description="Helical" evidence="1">
    <location>
        <begin position="7"/>
        <end position="25"/>
    </location>
</feature>
<organism evidence="2 3">
    <name type="scientific">Salsuginibacillus halophilus</name>
    <dbReference type="NCBI Taxonomy" id="517424"/>
    <lineage>
        <taxon>Bacteria</taxon>
        <taxon>Bacillati</taxon>
        <taxon>Bacillota</taxon>
        <taxon>Bacilli</taxon>
        <taxon>Bacillales</taxon>
        <taxon>Bacillaceae</taxon>
        <taxon>Salsuginibacillus</taxon>
    </lineage>
</organism>
<protein>
    <submittedName>
        <fullName evidence="2">Uncharacterized protein</fullName>
    </submittedName>
</protein>
<dbReference type="AlphaFoldDB" id="A0A2P8HLB2"/>
<evidence type="ECO:0000313" key="3">
    <source>
        <dbReference type="Proteomes" id="UP000242310"/>
    </source>
</evidence>
<dbReference type="RefSeq" id="WP_106588317.1">
    <property type="nucleotide sequence ID" value="NZ_PYAV01000005.1"/>
</dbReference>
<keyword evidence="3" id="KW-1185">Reference proteome</keyword>
<keyword evidence="1" id="KW-0812">Transmembrane</keyword>
<reference evidence="2 3" key="1">
    <citation type="submission" date="2018-03" db="EMBL/GenBank/DDBJ databases">
        <title>Genomic Encyclopedia of Type Strains, Phase III (KMG-III): the genomes of soil and plant-associated and newly described type strains.</title>
        <authorList>
            <person name="Whitman W."/>
        </authorList>
    </citation>
    <scope>NUCLEOTIDE SEQUENCE [LARGE SCALE GENOMIC DNA]</scope>
    <source>
        <strain evidence="2 3">CGMCC 1.07653</strain>
    </source>
</reference>
<dbReference type="Proteomes" id="UP000242310">
    <property type="component" value="Unassembled WGS sequence"/>
</dbReference>
<gene>
    <name evidence="2" type="ORF">B0H94_105149</name>
</gene>
<keyword evidence="1" id="KW-0472">Membrane</keyword>
<dbReference type="EMBL" id="PYAV01000005">
    <property type="protein sequence ID" value="PSL46996.1"/>
    <property type="molecule type" value="Genomic_DNA"/>
</dbReference>